<dbReference type="SUPFAM" id="SSF48452">
    <property type="entry name" value="TPR-like"/>
    <property type="match status" value="2"/>
</dbReference>
<name>A0AAD7ZGP3_DIPPU</name>
<comment type="caution">
    <text evidence="1">The sequence shown here is derived from an EMBL/GenBank/DDBJ whole genome shotgun (WGS) entry which is preliminary data.</text>
</comment>
<reference evidence="1" key="1">
    <citation type="journal article" date="2023" name="IScience">
        <title>Live-bearing cockroach genome reveals convergent evolutionary mechanisms linked to viviparity in insects and beyond.</title>
        <authorList>
            <person name="Fouks B."/>
            <person name="Harrison M.C."/>
            <person name="Mikhailova A.A."/>
            <person name="Marchal E."/>
            <person name="English S."/>
            <person name="Carruthers M."/>
            <person name="Jennings E.C."/>
            <person name="Chiamaka E.L."/>
            <person name="Frigard R.A."/>
            <person name="Pippel M."/>
            <person name="Attardo G.M."/>
            <person name="Benoit J.B."/>
            <person name="Bornberg-Bauer E."/>
            <person name="Tobe S.S."/>
        </authorList>
    </citation>
    <scope>NUCLEOTIDE SEQUENCE</scope>
    <source>
        <strain evidence="1">Stay&amp;Tobe</strain>
    </source>
</reference>
<evidence type="ECO:0000313" key="2">
    <source>
        <dbReference type="Proteomes" id="UP001233999"/>
    </source>
</evidence>
<keyword evidence="2" id="KW-1185">Reference proteome</keyword>
<dbReference type="InterPro" id="IPR011990">
    <property type="entry name" value="TPR-like_helical_dom_sf"/>
</dbReference>
<proteinExistence type="predicted"/>
<dbReference type="Proteomes" id="UP001233999">
    <property type="component" value="Unassembled WGS sequence"/>
</dbReference>
<organism evidence="1 2">
    <name type="scientific">Diploptera punctata</name>
    <name type="common">Pacific beetle cockroach</name>
    <dbReference type="NCBI Taxonomy" id="6984"/>
    <lineage>
        <taxon>Eukaryota</taxon>
        <taxon>Metazoa</taxon>
        <taxon>Ecdysozoa</taxon>
        <taxon>Arthropoda</taxon>
        <taxon>Hexapoda</taxon>
        <taxon>Insecta</taxon>
        <taxon>Pterygota</taxon>
        <taxon>Neoptera</taxon>
        <taxon>Polyneoptera</taxon>
        <taxon>Dictyoptera</taxon>
        <taxon>Blattodea</taxon>
        <taxon>Blaberoidea</taxon>
        <taxon>Blaberidae</taxon>
        <taxon>Diplopterinae</taxon>
        <taxon>Diploptera</taxon>
    </lineage>
</organism>
<dbReference type="AlphaFoldDB" id="A0AAD7ZGP3"/>
<accession>A0AAD7ZGP3</accession>
<dbReference type="Gene3D" id="1.25.40.10">
    <property type="entry name" value="Tetratricopeptide repeat domain"/>
    <property type="match status" value="2"/>
</dbReference>
<dbReference type="EMBL" id="JASPKZ010008363">
    <property type="protein sequence ID" value="KAJ9580051.1"/>
    <property type="molecule type" value="Genomic_DNA"/>
</dbReference>
<evidence type="ECO:0000313" key="1">
    <source>
        <dbReference type="EMBL" id="KAJ9580051.1"/>
    </source>
</evidence>
<gene>
    <name evidence="1" type="ORF">L9F63_004288</name>
</gene>
<protein>
    <submittedName>
        <fullName evidence="1">Uncharacterized protein</fullName>
    </submittedName>
</protein>
<feature type="non-terminal residue" evidence="1">
    <location>
        <position position="401"/>
    </location>
</feature>
<sequence>YENFGNVGKATILAVKAAMILEYGYSGNQLGLEYMKEAQELDPDHWEWNLLCGKIISRLRRVEGASTKKPTEEELEYLQKSVELYRGDASALVHLANVYRSISYFIFREKSEAENSQSESVEFRPHVQRGGRMGWSVSWRPQTEEEVNVLDRWRNPQQIPSVRQIIPLETDQKDYLQLAKNLYLEALKLEPNCPYNNARCAKGLWSMPKPYRDKDLAKEAILKAISLAPKDSLVNHYAGLFYEFCYDDEKALESYEKSFCDNKCNYPAEINYINLKLKTSCPGVYSPILHFQNLLLKYLNPTQTVQTLCHYAFYLYKEQKLYISAIENIVKAIKINPGSQILKTFIPGNYYGHNPQSNNMFDLLEEIILKCKNLPIPNEEDFINETLETVRKFRSEVFDEN</sequence>
<reference evidence="1" key="2">
    <citation type="submission" date="2023-05" db="EMBL/GenBank/DDBJ databases">
        <authorList>
            <person name="Fouks B."/>
        </authorList>
    </citation>
    <scope>NUCLEOTIDE SEQUENCE</scope>
    <source>
        <strain evidence="1">Stay&amp;Tobe</strain>
        <tissue evidence="1">Testes</tissue>
    </source>
</reference>